<organism evidence="1 2">
    <name type="scientific">Gibberella moniliformis (strain M3125 / FGSC 7600)</name>
    <name type="common">Maize ear and stalk rot fungus</name>
    <name type="synonym">Fusarium verticillioides</name>
    <dbReference type="NCBI Taxonomy" id="334819"/>
    <lineage>
        <taxon>Eukaryota</taxon>
        <taxon>Fungi</taxon>
        <taxon>Dikarya</taxon>
        <taxon>Ascomycota</taxon>
        <taxon>Pezizomycotina</taxon>
        <taxon>Sordariomycetes</taxon>
        <taxon>Hypocreomycetidae</taxon>
        <taxon>Hypocreales</taxon>
        <taxon>Nectriaceae</taxon>
        <taxon>Fusarium</taxon>
        <taxon>Fusarium fujikuroi species complex</taxon>
    </lineage>
</organism>
<evidence type="ECO:0000313" key="1">
    <source>
        <dbReference type="EMBL" id="EWG46597.1"/>
    </source>
</evidence>
<gene>
    <name evidence="1" type="ORF">FVEG_16001</name>
</gene>
<sequence length="53" mass="6084">MGIGPGRTSRRSVRKEIRLFGKLRTELSVVFERGARRALGLWVEEIESWKLGV</sequence>
<dbReference type="EMBL" id="DS022249">
    <property type="protein sequence ID" value="EWG46597.1"/>
    <property type="molecule type" value="Genomic_DNA"/>
</dbReference>
<proteinExistence type="predicted"/>
<keyword evidence="2" id="KW-1185">Reference proteome</keyword>
<dbReference type="KEGG" id="fvr:FVEG_16001"/>
<dbReference type="EMBL" id="CM000584">
    <property type="protein sequence ID" value="EWG46597.1"/>
    <property type="molecule type" value="Genomic_DNA"/>
</dbReference>
<dbReference type="RefSeq" id="XP_018752788.1">
    <property type="nucleotide sequence ID" value="XM_018905229.1"/>
</dbReference>
<dbReference type="VEuPathDB" id="FungiDB:FVEG_16001"/>
<dbReference type="AlphaFoldDB" id="W7MPN6"/>
<dbReference type="GeneID" id="30072877"/>
<accession>W7MPN6</accession>
<name>W7MPN6_GIBM7</name>
<dbReference type="Proteomes" id="UP000009096">
    <property type="component" value="Chromosome 7"/>
</dbReference>
<evidence type="ECO:0000313" key="2">
    <source>
        <dbReference type="Proteomes" id="UP000009096"/>
    </source>
</evidence>
<protein>
    <submittedName>
        <fullName evidence="1">Uncharacterized protein</fullName>
    </submittedName>
</protein>
<reference evidence="1 2" key="1">
    <citation type="journal article" date="2010" name="Nature">
        <title>Comparative genomics reveals mobile pathogenicity chromosomes in Fusarium.</title>
        <authorList>
            <person name="Ma L.J."/>
            <person name="van der Does H.C."/>
            <person name="Borkovich K.A."/>
            <person name="Coleman J.J."/>
            <person name="Daboussi M.J."/>
            <person name="Di Pietro A."/>
            <person name="Dufresne M."/>
            <person name="Freitag M."/>
            <person name="Grabherr M."/>
            <person name="Henrissat B."/>
            <person name="Houterman P.M."/>
            <person name="Kang S."/>
            <person name="Shim W.B."/>
            <person name="Woloshuk C."/>
            <person name="Xie X."/>
            <person name="Xu J.R."/>
            <person name="Antoniw J."/>
            <person name="Baker S.E."/>
            <person name="Bluhm B.H."/>
            <person name="Breakspear A."/>
            <person name="Brown D.W."/>
            <person name="Butchko R.A."/>
            <person name="Chapman S."/>
            <person name="Coulson R."/>
            <person name="Coutinho P.M."/>
            <person name="Danchin E.G."/>
            <person name="Diener A."/>
            <person name="Gale L.R."/>
            <person name="Gardiner D.M."/>
            <person name="Goff S."/>
            <person name="Hammond-Kosack K.E."/>
            <person name="Hilburn K."/>
            <person name="Hua-Van A."/>
            <person name="Jonkers W."/>
            <person name="Kazan K."/>
            <person name="Kodira C.D."/>
            <person name="Koehrsen M."/>
            <person name="Kumar L."/>
            <person name="Lee Y.H."/>
            <person name="Li L."/>
            <person name="Manners J.M."/>
            <person name="Miranda-Saavedra D."/>
            <person name="Mukherjee M."/>
            <person name="Park G."/>
            <person name="Park J."/>
            <person name="Park S.Y."/>
            <person name="Proctor R.H."/>
            <person name="Regev A."/>
            <person name="Ruiz-Roldan M.C."/>
            <person name="Sain D."/>
            <person name="Sakthikumar S."/>
            <person name="Sykes S."/>
            <person name="Schwartz D.C."/>
            <person name="Turgeon B.G."/>
            <person name="Wapinski I."/>
            <person name="Yoder O."/>
            <person name="Young S."/>
            <person name="Zeng Q."/>
            <person name="Zhou S."/>
            <person name="Galagan J."/>
            <person name="Cuomo C.A."/>
            <person name="Kistler H.C."/>
            <person name="Rep M."/>
        </authorList>
    </citation>
    <scope>NUCLEOTIDE SEQUENCE [LARGE SCALE GENOMIC DNA]</scope>
    <source>
        <strain evidence="2">M3125 / FGSC 7600</strain>
    </source>
</reference>